<feature type="chain" id="PRO_5023000466" evidence="12">
    <location>
        <begin position="25"/>
        <end position="931"/>
    </location>
</feature>
<evidence type="ECO:0000256" key="3">
    <source>
        <dbReference type="ARBA" id="ARBA00022452"/>
    </source>
</evidence>
<evidence type="ECO:0000256" key="10">
    <source>
        <dbReference type="ARBA" id="ARBA00023237"/>
    </source>
</evidence>
<reference evidence="14 15" key="1">
    <citation type="submission" date="2019-07" db="EMBL/GenBank/DDBJ databases">
        <title>Rufibacter sp. nov., isolated from lake sediment.</title>
        <authorList>
            <person name="Qu J.-H."/>
        </authorList>
    </citation>
    <scope>NUCLEOTIDE SEQUENCE [LARGE SCALE GENOMIC DNA]</scope>
    <source>
        <strain evidence="14 15">NBS58-1</strain>
    </source>
</reference>
<evidence type="ECO:0000259" key="13">
    <source>
        <dbReference type="Pfam" id="PF07715"/>
    </source>
</evidence>
<dbReference type="Proteomes" id="UP000324133">
    <property type="component" value="Unassembled WGS sequence"/>
</dbReference>
<keyword evidence="7" id="KW-0408">Iron</keyword>
<evidence type="ECO:0000256" key="4">
    <source>
        <dbReference type="ARBA" id="ARBA00022496"/>
    </source>
</evidence>
<keyword evidence="15" id="KW-1185">Reference proteome</keyword>
<dbReference type="SUPFAM" id="SSF56935">
    <property type="entry name" value="Porins"/>
    <property type="match status" value="1"/>
</dbReference>
<keyword evidence="10 11" id="KW-0998">Cell outer membrane</keyword>
<evidence type="ECO:0000256" key="7">
    <source>
        <dbReference type="ARBA" id="ARBA00023004"/>
    </source>
</evidence>
<dbReference type="Pfam" id="PF13715">
    <property type="entry name" value="CarbopepD_reg_2"/>
    <property type="match status" value="1"/>
</dbReference>
<dbReference type="Gene3D" id="2.170.130.10">
    <property type="entry name" value="TonB-dependent receptor, plug domain"/>
    <property type="match status" value="1"/>
</dbReference>
<evidence type="ECO:0000313" key="14">
    <source>
        <dbReference type="EMBL" id="KAA3438634.1"/>
    </source>
</evidence>
<protein>
    <submittedName>
        <fullName evidence="14">TonB-dependent receptor</fullName>
    </submittedName>
</protein>
<dbReference type="InterPro" id="IPR037066">
    <property type="entry name" value="Plug_dom_sf"/>
</dbReference>
<sequence length="931" mass="104198">MNHLYRIAFFLLVLLLSGKTVCSAQVVPETFLTVDLKQAPFQDLIKAVEAQSKYRFYFEPETVDSFLVSVQATQQPLSSILEKAVSGTNLKFAITEQGHVLLTQGKDFMANLPDGFFRRDTPINSSGQRLAAAGANTKPYVAGETSRKKAVSEAKLYEIGVKRENATGNANLAGHLRDANSGEPIIGASVYIQSPLLATTTDQYGYFSLTLPVGQHELLIRGIGIKNSKRRLAIYSDGKLDIEVEEDVRSLKEVLVEAEKDRNVAGMQMGMERLDMRAIKQVPTAFGETDILRVVLTLPGVKSVGEGSTGMNVRGGSTDQNLILFNDATVYNPSHLFGFFSAFNPDIVKAVELHKSNIPARYGGRLSSVLEVTTRDGNKKKLAGSGGIGLLTSRLTLEGPISKDKTSFLVAGRSTYSDWLLKKLPQETFKKSSASFYDLNAQINHEFDSKNTLYLSGYFSKDKFRLGSDSLYNFTNRNASVKWKHIFHNKLYSVLTGGYSHYGYGVNAENNPVNASKMAFEMNQVNLQADFNYFLSSKHTVDFGASSILYNVSPGSLQPVGSESLITPDVLQREKALESAVYVSDQIDISPRFSLYLGLRYSMFNALGPRETYLYAPNVPKTESSILDTLSYGSGKSLATYHGPEYRLSARFGLTDHSSVKMSFNRMRQYIHMLSNTATMSPTDTWKLSDANIRPQVGDQVALGYYQNFRANTVEFSVEGYYKKMKDFLDYRNGATIILNHHIETDVANAEGKAYGVEVMLKKLTGKLNGWVSYTYSRTLVRLNNPAVSEIINQGNWYPSNFDKPHDVTLISNYRFSQRFSTSLNFTYSTGRPITLPIAKYTDGNVQRIFYSDRNQYRVPDYYRVDFAMNIEGNHKVRKLAHSSWTLAVYNLTGRKNPYSVYFRSDNGKIKGYKLSIFGQPIPTITYNFRF</sequence>
<comment type="similarity">
    <text evidence="11">Belongs to the TonB-dependent receptor family.</text>
</comment>
<evidence type="ECO:0000256" key="12">
    <source>
        <dbReference type="SAM" id="SignalP"/>
    </source>
</evidence>
<dbReference type="GO" id="GO:0015344">
    <property type="term" value="F:siderophore uptake transmembrane transporter activity"/>
    <property type="evidence" value="ECO:0007669"/>
    <property type="project" value="TreeGrafter"/>
</dbReference>
<dbReference type="GO" id="GO:0009279">
    <property type="term" value="C:cell outer membrane"/>
    <property type="evidence" value="ECO:0007669"/>
    <property type="project" value="UniProtKB-SubCell"/>
</dbReference>
<keyword evidence="2 11" id="KW-0813">Transport</keyword>
<organism evidence="14 15">
    <name type="scientific">Rufibacter hautae</name>
    <dbReference type="NCBI Taxonomy" id="2595005"/>
    <lineage>
        <taxon>Bacteria</taxon>
        <taxon>Pseudomonadati</taxon>
        <taxon>Bacteroidota</taxon>
        <taxon>Cytophagia</taxon>
        <taxon>Cytophagales</taxon>
        <taxon>Hymenobacteraceae</taxon>
        <taxon>Rufibacter</taxon>
    </lineage>
</organism>
<dbReference type="Gene3D" id="2.40.170.20">
    <property type="entry name" value="TonB-dependent receptor, beta-barrel domain"/>
    <property type="match status" value="1"/>
</dbReference>
<dbReference type="InterPro" id="IPR008969">
    <property type="entry name" value="CarboxyPept-like_regulatory"/>
</dbReference>
<dbReference type="SUPFAM" id="SSF49464">
    <property type="entry name" value="Carboxypeptidase regulatory domain-like"/>
    <property type="match status" value="1"/>
</dbReference>
<keyword evidence="5 11" id="KW-0812">Transmembrane</keyword>
<evidence type="ECO:0000256" key="8">
    <source>
        <dbReference type="ARBA" id="ARBA00023065"/>
    </source>
</evidence>
<keyword evidence="8" id="KW-0406">Ion transport</keyword>
<name>A0A5B6THA3_9BACT</name>
<keyword evidence="3 11" id="KW-1134">Transmembrane beta strand</keyword>
<comment type="subcellular location">
    <subcellularLocation>
        <location evidence="1 11">Cell outer membrane</location>
        <topology evidence="1 11">Multi-pass membrane protein</topology>
    </subcellularLocation>
</comment>
<dbReference type="InterPro" id="IPR039426">
    <property type="entry name" value="TonB-dep_rcpt-like"/>
</dbReference>
<evidence type="ECO:0000256" key="11">
    <source>
        <dbReference type="PROSITE-ProRule" id="PRU01360"/>
    </source>
</evidence>
<dbReference type="AlphaFoldDB" id="A0A5B6THA3"/>
<keyword evidence="4" id="KW-0410">Iron transport</keyword>
<dbReference type="EMBL" id="VKKY01000002">
    <property type="protein sequence ID" value="KAA3438634.1"/>
    <property type="molecule type" value="Genomic_DNA"/>
</dbReference>
<keyword evidence="14" id="KW-0675">Receptor</keyword>
<evidence type="ECO:0000256" key="5">
    <source>
        <dbReference type="ARBA" id="ARBA00022692"/>
    </source>
</evidence>
<evidence type="ECO:0000313" key="15">
    <source>
        <dbReference type="Proteomes" id="UP000324133"/>
    </source>
</evidence>
<dbReference type="Pfam" id="PF07715">
    <property type="entry name" value="Plug"/>
    <property type="match status" value="1"/>
</dbReference>
<accession>A0A5B6THA3</accession>
<dbReference type="OrthoDB" id="9758870at2"/>
<evidence type="ECO:0000256" key="2">
    <source>
        <dbReference type="ARBA" id="ARBA00022448"/>
    </source>
</evidence>
<feature type="domain" description="TonB-dependent receptor plug" evidence="13">
    <location>
        <begin position="286"/>
        <end position="365"/>
    </location>
</feature>
<evidence type="ECO:0000256" key="9">
    <source>
        <dbReference type="ARBA" id="ARBA00023136"/>
    </source>
</evidence>
<evidence type="ECO:0000256" key="6">
    <source>
        <dbReference type="ARBA" id="ARBA00022729"/>
    </source>
</evidence>
<keyword evidence="9 11" id="KW-0472">Membrane</keyword>
<keyword evidence="6 12" id="KW-0732">Signal</keyword>
<dbReference type="PANTHER" id="PTHR32552">
    <property type="entry name" value="FERRICHROME IRON RECEPTOR-RELATED"/>
    <property type="match status" value="1"/>
</dbReference>
<dbReference type="RefSeq" id="WP_149091690.1">
    <property type="nucleotide sequence ID" value="NZ_VKKY01000002.1"/>
</dbReference>
<feature type="signal peptide" evidence="12">
    <location>
        <begin position="1"/>
        <end position="24"/>
    </location>
</feature>
<proteinExistence type="inferred from homology"/>
<dbReference type="InterPro" id="IPR012910">
    <property type="entry name" value="Plug_dom"/>
</dbReference>
<dbReference type="InterPro" id="IPR036942">
    <property type="entry name" value="Beta-barrel_TonB_sf"/>
</dbReference>
<dbReference type="PANTHER" id="PTHR32552:SF68">
    <property type="entry name" value="FERRICHROME OUTER MEMBRANE TRANSPORTER_PHAGE RECEPTOR"/>
    <property type="match status" value="1"/>
</dbReference>
<dbReference type="PROSITE" id="PS52016">
    <property type="entry name" value="TONB_DEPENDENT_REC_3"/>
    <property type="match status" value="1"/>
</dbReference>
<gene>
    <name evidence="14" type="ORF">FOA19_15540</name>
</gene>
<evidence type="ECO:0000256" key="1">
    <source>
        <dbReference type="ARBA" id="ARBA00004571"/>
    </source>
</evidence>
<comment type="caution">
    <text evidence="14">The sequence shown here is derived from an EMBL/GenBank/DDBJ whole genome shotgun (WGS) entry which is preliminary data.</text>
</comment>
<dbReference type="Gene3D" id="2.60.40.1120">
    <property type="entry name" value="Carboxypeptidase-like, regulatory domain"/>
    <property type="match status" value="1"/>
</dbReference>